<feature type="domain" description="Glyoxalase-like" evidence="1">
    <location>
        <begin position="6"/>
        <end position="192"/>
    </location>
</feature>
<name>A0A7Z7VWJ6_STASC</name>
<sequence>MLDIELDHIIHYIHGLNRFEFPGKYLEIQNGGQHESLGTFNRLVQIDLSYIELLDIYNQGKMKQQSKTQNGKYSFAKTIVESDYKQGFKKLCFRTHDIVKLKKAFEARGLETVGPITMTRENKKGHTVQWQLLYVNNHHFDMMMPFFIQWQKTDEEREAELEENFQTNFKIDMVTFQSHHRQTMVENWKQWFDMDTVETADRYTILHSPAKKVKFKIVEGKDDAIDTVQFVDQTIDSPVLIRTRGANYQFVPPQE</sequence>
<dbReference type="InterPro" id="IPR029068">
    <property type="entry name" value="Glyas_Bleomycin-R_OHBP_Dase"/>
</dbReference>
<reference evidence="2 4" key="2">
    <citation type="submission" date="2020-11" db="EMBL/GenBank/DDBJ databases">
        <authorList>
            <consortium name="Pathogen Informatics"/>
        </authorList>
    </citation>
    <scope>NUCLEOTIDE SEQUENCE [LARGE SCALE GENOMIC DNA]</scope>
    <source>
        <strain evidence="2 4">NCTC12218</strain>
    </source>
</reference>
<evidence type="ECO:0000313" key="4">
    <source>
        <dbReference type="Proteomes" id="UP000264146"/>
    </source>
</evidence>
<dbReference type="Gene3D" id="3.10.180.10">
    <property type="entry name" value="2,3-Dihydroxybiphenyl 1,2-Dioxygenase, domain 1"/>
    <property type="match status" value="1"/>
</dbReference>
<evidence type="ECO:0000313" key="2">
    <source>
        <dbReference type="EMBL" id="CAD7359050.1"/>
    </source>
</evidence>
<organism evidence="3">
    <name type="scientific">Staphylococcus schleiferi</name>
    <dbReference type="NCBI Taxonomy" id="1295"/>
    <lineage>
        <taxon>Bacteria</taxon>
        <taxon>Bacillati</taxon>
        <taxon>Bacillota</taxon>
        <taxon>Bacilli</taxon>
        <taxon>Bacillales</taxon>
        <taxon>Staphylococcaceae</taxon>
        <taxon>Staphylococcus</taxon>
    </lineage>
</organism>
<dbReference type="Pfam" id="PF13468">
    <property type="entry name" value="Glyoxalase_3"/>
    <property type="match status" value="1"/>
</dbReference>
<protein>
    <submittedName>
        <fullName evidence="3">Glyoxalase-like domain protein</fullName>
    </submittedName>
</protein>
<accession>A0A7Z7VWJ6</accession>
<dbReference type="RefSeq" id="WP_016426336.1">
    <property type="nucleotide sequence ID" value="NZ_CABKRV010000002.1"/>
</dbReference>
<dbReference type="Proteomes" id="UP000264146">
    <property type="component" value="Chromosome"/>
</dbReference>
<evidence type="ECO:0000313" key="3">
    <source>
        <dbReference type="EMBL" id="SUM87456.1"/>
    </source>
</evidence>
<gene>
    <name evidence="3" type="ORF">NCTC12218_00638</name>
</gene>
<dbReference type="SUPFAM" id="SSF54593">
    <property type="entry name" value="Glyoxalase/Bleomycin resistance protein/Dihydroxybiphenyl dioxygenase"/>
    <property type="match status" value="1"/>
</dbReference>
<dbReference type="PANTHER" id="PTHR40265:SF1">
    <property type="entry name" value="GLYOXALASE-LIKE DOMAIN-CONTAINING PROTEIN"/>
    <property type="match status" value="1"/>
</dbReference>
<dbReference type="EMBL" id="UHEF01000001">
    <property type="protein sequence ID" value="SUM87456.1"/>
    <property type="molecule type" value="Genomic_DNA"/>
</dbReference>
<dbReference type="EMBL" id="LR962863">
    <property type="protein sequence ID" value="CAD7359050.1"/>
    <property type="molecule type" value="Genomic_DNA"/>
</dbReference>
<dbReference type="PANTHER" id="PTHR40265">
    <property type="entry name" value="BLL2707 PROTEIN"/>
    <property type="match status" value="1"/>
</dbReference>
<proteinExistence type="predicted"/>
<reference evidence="3" key="1">
    <citation type="submission" date="2018-06" db="EMBL/GenBank/DDBJ databases">
        <authorList>
            <consortium name="Pathogen Informatics"/>
            <person name="Doyle S."/>
        </authorList>
    </citation>
    <scope>NUCLEOTIDE SEQUENCE [LARGE SCALE GENOMIC DNA]</scope>
    <source>
        <strain evidence="3">NCTC12218</strain>
    </source>
</reference>
<dbReference type="GeneID" id="93789367"/>
<evidence type="ECO:0000259" key="1">
    <source>
        <dbReference type="Pfam" id="PF13468"/>
    </source>
</evidence>
<dbReference type="AlphaFoldDB" id="A0A7Z7VWJ6"/>
<dbReference type="InterPro" id="IPR025870">
    <property type="entry name" value="Glyoxalase-like_dom"/>
</dbReference>
<dbReference type="Gene3D" id="2.60.40.4320">
    <property type="match status" value="1"/>
</dbReference>